<dbReference type="NCBIfam" id="TIGR02532">
    <property type="entry name" value="IV_pilin_GFxxxE"/>
    <property type="match status" value="1"/>
</dbReference>
<sequence>MKKNKAFTLIELVISIGIILVLLSIGGLNFKIRDRVQAREQVKELALDLKFLKNYSQINNLRTSMTLNDQGYSIKFGKKSKEVKFNSLLKLESTNLSEITFSKKGKPSYVNEKSSAGTMIFSIGDKKYKITIQPVTGKVNFIDYKE</sequence>
<dbReference type="RefSeq" id="WP_112890388.1">
    <property type="nucleotide sequence ID" value="NZ_CP068103.1"/>
</dbReference>
<proteinExistence type="predicted"/>
<organism evidence="2 3">
    <name type="scientific">Peptoniphilus harei</name>
    <dbReference type="NCBI Taxonomy" id="54005"/>
    <lineage>
        <taxon>Bacteria</taxon>
        <taxon>Bacillati</taxon>
        <taxon>Bacillota</taxon>
        <taxon>Tissierellia</taxon>
        <taxon>Tissierellales</taxon>
        <taxon>Peptoniphilaceae</taxon>
        <taxon>Peptoniphilus</taxon>
    </lineage>
</organism>
<evidence type="ECO:0000256" key="1">
    <source>
        <dbReference type="SAM" id="Phobius"/>
    </source>
</evidence>
<dbReference type="InterPro" id="IPR045584">
    <property type="entry name" value="Pilin-like"/>
</dbReference>
<protein>
    <submittedName>
        <fullName evidence="2">Tfp pilus assembly protein FimT</fullName>
    </submittedName>
</protein>
<keyword evidence="1" id="KW-1133">Transmembrane helix</keyword>
<dbReference type="EMBL" id="UATM01000032">
    <property type="protein sequence ID" value="SPY48830.1"/>
    <property type="molecule type" value="Genomic_DNA"/>
</dbReference>
<reference evidence="2 3" key="1">
    <citation type="submission" date="2018-06" db="EMBL/GenBank/DDBJ databases">
        <authorList>
            <consortium name="Pathogen Informatics"/>
            <person name="Doyle S."/>
        </authorList>
    </citation>
    <scope>NUCLEOTIDE SEQUENCE [LARGE SCALE GENOMIC DNA]</scope>
    <source>
        <strain evidence="2 3">NCTC13076</strain>
    </source>
</reference>
<accession>A0A2X1Y0I1</accession>
<feature type="transmembrane region" description="Helical" evidence="1">
    <location>
        <begin position="6"/>
        <end position="30"/>
    </location>
</feature>
<name>A0A2X1Y0I1_9FIRM</name>
<dbReference type="SUPFAM" id="SSF54523">
    <property type="entry name" value="Pili subunits"/>
    <property type="match status" value="1"/>
</dbReference>
<dbReference type="Gene3D" id="3.30.700.10">
    <property type="entry name" value="Glycoprotein, Type 4 Pilin"/>
    <property type="match status" value="1"/>
</dbReference>
<dbReference type="Proteomes" id="UP000250070">
    <property type="component" value="Unassembled WGS sequence"/>
</dbReference>
<dbReference type="OrthoDB" id="1698930at2"/>
<keyword evidence="1" id="KW-0812">Transmembrane</keyword>
<dbReference type="AlphaFoldDB" id="A0A2X1Y0I1"/>
<dbReference type="GeneID" id="83861610"/>
<keyword evidence="1" id="KW-0472">Membrane</keyword>
<dbReference type="Pfam" id="PF07963">
    <property type="entry name" value="N_methyl"/>
    <property type="match status" value="1"/>
</dbReference>
<dbReference type="STRING" id="54005.HMPREF3229_00844"/>
<dbReference type="InterPro" id="IPR012902">
    <property type="entry name" value="N_methyl_site"/>
</dbReference>
<gene>
    <name evidence="2" type="ORF">NCTC13076_01920</name>
</gene>
<evidence type="ECO:0000313" key="2">
    <source>
        <dbReference type="EMBL" id="SPY48830.1"/>
    </source>
</evidence>
<evidence type="ECO:0000313" key="3">
    <source>
        <dbReference type="Proteomes" id="UP000250070"/>
    </source>
</evidence>